<sequence>MSTINQLVSIALQLQNDLKLSNHKFIAHQVALLYQCINQAGPQFSTKYKSRVEENFSALKETSNMSDEPRLPIELQAWLSDLTADIVSEALFSGRPMSQQTPEAPHLSDYINRVSSGNSLDELVPVQ</sequence>
<proteinExistence type="predicted"/>
<comment type="caution">
    <text evidence="1">The sequence shown here is derived from an EMBL/GenBank/DDBJ whole genome shotgun (WGS) entry which is preliminary data.</text>
</comment>
<name>A0A9P6T386_9FUNG</name>
<accession>A0A9P6T386</accession>
<reference evidence="1" key="1">
    <citation type="journal article" date="2020" name="Fungal Divers.">
        <title>Resolving the Mortierellaceae phylogeny through synthesis of multi-gene phylogenetics and phylogenomics.</title>
        <authorList>
            <person name="Vandepol N."/>
            <person name="Liber J."/>
            <person name="Desiro A."/>
            <person name="Na H."/>
            <person name="Kennedy M."/>
            <person name="Barry K."/>
            <person name="Grigoriev I.V."/>
            <person name="Miller A.N."/>
            <person name="O'Donnell K."/>
            <person name="Stajich J.E."/>
            <person name="Bonito G."/>
        </authorList>
    </citation>
    <scope>NUCLEOTIDE SEQUENCE</scope>
    <source>
        <strain evidence="1">NRRL 2769</strain>
    </source>
</reference>
<dbReference type="Proteomes" id="UP000703661">
    <property type="component" value="Unassembled WGS sequence"/>
</dbReference>
<gene>
    <name evidence="1" type="ORF">BGZ80_001608</name>
</gene>
<dbReference type="AlphaFoldDB" id="A0A9P6T386"/>
<dbReference type="EMBL" id="JAAAID010000137">
    <property type="protein sequence ID" value="KAG0021834.1"/>
    <property type="molecule type" value="Genomic_DNA"/>
</dbReference>
<keyword evidence="2" id="KW-1185">Reference proteome</keyword>
<evidence type="ECO:0000313" key="1">
    <source>
        <dbReference type="EMBL" id="KAG0021834.1"/>
    </source>
</evidence>
<organism evidence="1 2">
    <name type="scientific">Entomortierella chlamydospora</name>
    <dbReference type="NCBI Taxonomy" id="101097"/>
    <lineage>
        <taxon>Eukaryota</taxon>
        <taxon>Fungi</taxon>
        <taxon>Fungi incertae sedis</taxon>
        <taxon>Mucoromycota</taxon>
        <taxon>Mortierellomycotina</taxon>
        <taxon>Mortierellomycetes</taxon>
        <taxon>Mortierellales</taxon>
        <taxon>Mortierellaceae</taxon>
        <taxon>Entomortierella</taxon>
    </lineage>
</organism>
<protein>
    <submittedName>
        <fullName evidence="1">Uncharacterized protein</fullName>
    </submittedName>
</protein>
<evidence type="ECO:0000313" key="2">
    <source>
        <dbReference type="Proteomes" id="UP000703661"/>
    </source>
</evidence>